<dbReference type="PATRIC" id="fig|298794.3.peg.948"/>
<protein>
    <submittedName>
        <fullName evidence="2">Methylhydantoinase</fullName>
    </submittedName>
</protein>
<evidence type="ECO:0000259" key="1">
    <source>
        <dbReference type="Pfam" id="PF02538"/>
    </source>
</evidence>
<dbReference type="EMBL" id="LABY01000013">
    <property type="protein sequence ID" value="KMO42753.1"/>
    <property type="molecule type" value="Genomic_DNA"/>
</dbReference>
<keyword evidence="3" id="KW-1185">Reference proteome</keyword>
<dbReference type="Proteomes" id="UP000035955">
    <property type="component" value="Unassembled WGS sequence"/>
</dbReference>
<sequence length="546" mass="58776">MTLAPPLDPVLLSVIQSGLRQVATEMDVVHEKTAFSPVIAEGLDRANGIYDRVTGEVIAQGDTGLPSFIGILQFSTQHVIRLRPDLEDGDVIIVNDPYLGGTHLMDVRMLTPFHYRGRLWCYLANVAHWSDTGGMVPGGFTSTATEIQQEGLRIPPVRIQRRGEIDRDVLQMVLGNVRVPEERLGDLKAQMSALKVGARRLTELLDRYGADTVDAAIAEFKARSERMMRAHIATVPNGTYQATVYNDSDGVTFETLAIRLTMTVADEEVTFSFAGSSPPCKGPMNCPADLATSGIYIAMKHVFPDVPINAGCFAPIKVERPVGTFLDAQYPRPCAGAAAEVCQRVMEAVFGAMGQAIPERMFAAPFGTSGNFSLGGYDPEEDRRYIMYMFSGGGYGGWADGDGLTNGCSSLSIAKTQPIEVLEQAFPILYEEYALREGSAGAGRHRGGFGLNYRVRLLRGEAKAAFVMDHGVTGPAGLLGGEPGGMLAIELSQGGRRVLPPHVSKGEGYVLEVGDWIQVRTPGGGGYGPAAERPAEAIARDEARGY</sequence>
<comment type="caution">
    <text evidence="2">The sequence shown here is derived from an EMBL/GenBank/DDBJ whole genome shotgun (WGS) entry which is preliminary data.</text>
</comment>
<proteinExistence type="predicted"/>
<gene>
    <name evidence="2" type="ORF">VQ02_02195</name>
</gene>
<dbReference type="PANTHER" id="PTHR11365">
    <property type="entry name" value="5-OXOPROLINASE RELATED"/>
    <property type="match status" value="1"/>
</dbReference>
<dbReference type="OrthoDB" id="9761586at2"/>
<dbReference type="Pfam" id="PF02538">
    <property type="entry name" value="Hydantoinase_B"/>
    <property type="match status" value="1"/>
</dbReference>
<dbReference type="InterPro" id="IPR045079">
    <property type="entry name" value="Oxoprolinase-like"/>
</dbReference>
<dbReference type="PANTHER" id="PTHR11365:SF23">
    <property type="entry name" value="HYPOTHETICAL 5-OXOPROLINASE (EUROFUNG)-RELATED"/>
    <property type="match status" value="1"/>
</dbReference>
<evidence type="ECO:0000313" key="3">
    <source>
        <dbReference type="Proteomes" id="UP000035955"/>
    </source>
</evidence>
<evidence type="ECO:0000313" key="2">
    <source>
        <dbReference type="EMBL" id="KMO42753.1"/>
    </source>
</evidence>
<dbReference type="InterPro" id="IPR003692">
    <property type="entry name" value="Hydantoinase_B"/>
</dbReference>
<dbReference type="GO" id="GO:0017168">
    <property type="term" value="F:5-oxoprolinase (ATP-hydrolyzing) activity"/>
    <property type="evidence" value="ECO:0007669"/>
    <property type="project" value="TreeGrafter"/>
</dbReference>
<dbReference type="GO" id="GO:0006749">
    <property type="term" value="P:glutathione metabolic process"/>
    <property type="evidence" value="ECO:0007669"/>
    <property type="project" value="TreeGrafter"/>
</dbReference>
<feature type="domain" description="Hydantoinase B/oxoprolinase" evidence="1">
    <location>
        <begin position="8"/>
        <end position="529"/>
    </location>
</feature>
<organism evidence="2 3">
    <name type="scientific">Methylobacterium variabile</name>
    <dbReference type="NCBI Taxonomy" id="298794"/>
    <lineage>
        <taxon>Bacteria</taxon>
        <taxon>Pseudomonadati</taxon>
        <taxon>Pseudomonadota</taxon>
        <taxon>Alphaproteobacteria</taxon>
        <taxon>Hyphomicrobiales</taxon>
        <taxon>Methylobacteriaceae</taxon>
        <taxon>Methylobacterium</taxon>
    </lineage>
</organism>
<dbReference type="RefSeq" id="WP_048442512.1">
    <property type="nucleotide sequence ID" value="NZ_LABY01000013.1"/>
</dbReference>
<reference evidence="2 3" key="1">
    <citation type="submission" date="2015-03" db="EMBL/GenBank/DDBJ databases">
        <title>Genome sequencing of Methylobacterium variabile DSM 16961.</title>
        <authorList>
            <person name="Chaudhry V."/>
            <person name="Patil P.B."/>
        </authorList>
    </citation>
    <scope>NUCLEOTIDE SEQUENCE [LARGE SCALE GENOMIC DNA]</scope>
    <source>
        <strain evidence="2 3">DSM 16961</strain>
    </source>
</reference>
<dbReference type="AlphaFoldDB" id="A0A0J6TAV3"/>
<accession>A0A0J6TAV3</accession>
<name>A0A0J6TAV3_9HYPH</name>
<dbReference type="GO" id="GO:0005829">
    <property type="term" value="C:cytosol"/>
    <property type="evidence" value="ECO:0007669"/>
    <property type="project" value="TreeGrafter"/>
</dbReference>